<feature type="transmembrane region" description="Helical" evidence="7">
    <location>
        <begin position="190"/>
        <end position="212"/>
    </location>
</feature>
<name>A0A1I7BY53_9ACTN</name>
<evidence type="ECO:0000256" key="5">
    <source>
        <dbReference type="ARBA" id="ARBA00023136"/>
    </source>
</evidence>
<comment type="subcellular location">
    <subcellularLocation>
        <location evidence="1">Cell membrane</location>
        <topology evidence="1">Multi-pass membrane protein</topology>
    </subcellularLocation>
</comment>
<dbReference type="Pfam" id="PF09678">
    <property type="entry name" value="Caa3_CtaG"/>
    <property type="match status" value="1"/>
</dbReference>
<accession>A0A1I7BY53</accession>
<evidence type="ECO:0000313" key="9">
    <source>
        <dbReference type="Proteomes" id="UP000199165"/>
    </source>
</evidence>
<evidence type="ECO:0000256" key="1">
    <source>
        <dbReference type="ARBA" id="ARBA00004651"/>
    </source>
</evidence>
<keyword evidence="3 7" id="KW-0812">Transmembrane</keyword>
<feature type="transmembrane region" description="Helical" evidence="7">
    <location>
        <begin position="161"/>
        <end position="178"/>
    </location>
</feature>
<feature type="transmembrane region" description="Helical" evidence="7">
    <location>
        <begin position="131"/>
        <end position="149"/>
    </location>
</feature>
<keyword evidence="2" id="KW-1003">Cell membrane</keyword>
<feature type="region of interest" description="Disordered" evidence="6">
    <location>
        <begin position="319"/>
        <end position="382"/>
    </location>
</feature>
<keyword evidence="9" id="KW-1185">Reference proteome</keyword>
<feature type="transmembrane region" description="Helical" evidence="7">
    <location>
        <begin position="20"/>
        <end position="36"/>
    </location>
</feature>
<feature type="compositionally biased region" description="Basic and acidic residues" evidence="6">
    <location>
        <begin position="373"/>
        <end position="382"/>
    </location>
</feature>
<dbReference type="InterPro" id="IPR019108">
    <property type="entry name" value="Caa3_assmbl_CtaG-rel"/>
</dbReference>
<evidence type="ECO:0000256" key="7">
    <source>
        <dbReference type="SAM" id="Phobius"/>
    </source>
</evidence>
<dbReference type="GO" id="GO:0005886">
    <property type="term" value="C:plasma membrane"/>
    <property type="evidence" value="ECO:0007669"/>
    <property type="project" value="UniProtKB-SubCell"/>
</dbReference>
<gene>
    <name evidence="8" type="ORF">SAMN04487904_11376</name>
</gene>
<dbReference type="STRING" id="995060.SAMN04487904_11376"/>
<protein>
    <submittedName>
        <fullName evidence="8">Putative copper resistance protein D</fullName>
    </submittedName>
</protein>
<organism evidence="8 9">
    <name type="scientific">Actinopolyspora righensis</name>
    <dbReference type="NCBI Taxonomy" id="995060"/>
    <lineage>
        <taxon>Bacteria</taxon>
        <taxon>Bacillati</taxon>
        <taxon>Actinomycetota</taxon>
        <taxon>Actinomycetes</taxon>
        <taxon>Actinopolysporales</taxon>
        <taxon>Actinopolysporaceae</taxon>
        <taxon>Actinopolyspora</taxon>
        <taxon>Actinopolyspora alba group</taxon>
    </lineage>
</organism>
<feature type="transmembrane region" description="Helical" evidence="7">
    <location>
        <begin position="48"/>
        <end position="68"/>
    </location>
</feature>
<feature type="transmembrane region" description="Helical" evidence="7">
    <location>
        <begin position="74"/>
        <end position="93"/>
    </location>
</feature>
<keyword evidence="4 7" id="KW-1133">Transmembrane helix</keyword>
<reference evidence="9" key="1">
    <citation type="submission" date="2016-10" db="EMBL/GenBank/DDBJ databases">
        <authorList>
            <person name="Varghese N."/>
            <person name="Submissions S."/>
        </authorList>
    </citation>
    <scope>NUCLEOTIDE SEQUENCE [LARGE SCALE GENOMIC DNA]</scope>
    <source>
        <strain evidence="9">DSM 45501</strain>
    </source>
</reference>
<evidence type="ECO:0000313" key="8">
    <source>
        <dbReference type="EMBL" id="SFT92079.1"/>
    </source>
</evidence>
<evidence type="ECO:0000256" key="3">
    <source>
        <dbReference type="ARBA" id="ARBA00022692"/>
    </source>
</evidence>
<dbReference type="Proteomes" id="UP000199165">
    <property type="component" value="Unassembled WGS sequence"/>
</dbReference>
<evidence type="ECO:0000256" key="6">
    <source>
        <dbReference type="SAM" id="MobiDB-lite"/>
    </source>
</evidence>
<dbReference type="RefSeq" id="WP_245780319.1">
    <property type="nucleotide sequence ID" value="NZ_FPAT01000013.1"/>
</dbReference>
<feature type="compositionally biased region" description="Low complexity" evidence="6">
    <location>
        <begin position="332"/>
        <end position="365"/>
    </location>
</feature>
<dbReference type="EMBL" id="FPAT01000013">
    <property type="protein sequence ID" value="SFT92079.1"/>
    <property type="molecule type" value="Genomic_DNA"/>
</dbReference>
<feature type="transmembrane region" description="Helical" evidence="7">
    <location>
        <begin position="240"/>
        <end position="262"/>
    </location>
</feature>
<dbReference type="AlphaFoldDB" id="A0A1I7BY53"/>
<keyword evidence="5 7" id="KW-0472">Membrane</keyword>
<proteinExistence type="predicted"/>
<evidence type="ECO:0000256" key="4">
    <source>
        <dbReference type="ARBA" id="ARBA00022989"/>
    </source>
</evidence>
<evidence type="ECO:0000256" key="2">
    <source>
        <dbReference type="ARBA" id="ARBA00022475"/>
    </source>
</evidence>
<sequence>MDPLTWSNALTSWQLSPWDILVVLLAVTYLAGLLRYRHLGRWPIRRAAAFLGGLLALVVAVNSAIGVYSEALTWVHMVQHLVLIMAVPILLIVGRPLELWVAASGTTASRRLENALRSGTVNALTHPATSFVYYTVVLVVTHLTVFAQLRLEHEWLRHFEIVLYLTSGYLLFLPVLGSEPLRWRRFPHPLRVVLLMAGMLPDTLVGVVLMMAPNPIAPGYRLARPDWGPTLLDDQHLAGAIMWFFGDATMAVLALITVGVWLRSRGPEAGFGTWLESARRSALAHTASGSAPALRDSADVDADEQALADYNAMLARLHQGSGSRQGSGSQQGSGSHQGTDSYQGTGPHSPGGSTGEAAPADPAAAEYGTGNTWHDRPERGSR</sequence>